<dbReference type="VEuPathDB" id="AmoebaDB:NAEGRDRAFT_73640"/>
<dbReference type="EMBL" id="GG738906">
    <property type="protein sequence ID" value="EFC38626.1"/>
    <property type="molecule type" value="Genomic_DNA"/>
</dbReference>
<evidence type="ECO:0000313" key="1">
    <source>
        <dbReference type="EMBL" id="EFC38626.1"/>
    </source>
</evidence>
<dbReference type="KEGG" id="ngr:NAEGRDRAFT_73640"/>
<sequence>MGKITCTLLVHILNLPFYFPQFDIKLLSELVLENFINPDFDKDFVMRLVFDSYFKSSEEIMEQADSSILKIVTSIVENCKTSQIKLEYLALCIEARFTAETIFSPISRRRLETLIETIFDAISEENLVYSSLIETVQTLKKQLLWRSVTIFIQNNNQAQIQPPLKKRKHAKQHFPDLNTCKSFLKFLIALISNRCDLESILNDCLSLLIRHTKQQEKHQSSDNPCEARMDILFLILDLLRDQLNRNESIRSKRYDTYVRLALEN</sequence>
<name>D2VX70_NAEGR</name>
<gene>
    <name evidence="1" type="ORF">NAEGRDRAFT_73640</name>
</gene>
<dbReference type="RefSeq" id="XP_002671370.1">
    <property type="nucleotide sequence ID" value="XM_002671324.1"/>
</dbReference>
<dbReference type="GeneID" id="8858072"/>
<proteinExistence type="predicted"/>
<reference evidence="1 2" key="1">
    <citation type="journal article" date="2010" name="Cell">
        <title>The genome of Naegleria gruberi illuminates early eukaryotic versatility.</title>
        <authorList>
            <person name="Fritz-Laylin L.K."/>
            <person name="Prochnik S.E."/>
            <person name="Ginger M.L."/>
            <person name="Dacks J.B."/>
            <person name="Carpenter M.L."/>
            <person name="Field M.C."/>
            <person name="Kuo A."/>
            <person name="Paredez A."/>
            <person name="Chapman J."/>
            <person name="Pham J."/>
            <person name="Shu S."/>
            <person name="Neupane R."/>
            <person name="Cipriano M."/>
            <person name="Mancuso J."/>
            <person name="Tu H."/>
            <person name="Salamov A."/>
            <person name="Lindquist E."/>
            <person name="Shapiro H."/>
            <person name="Lucas S."/>
            <person name="Grigoriev I.V."/>
            <person name="Cande W.Z."/>
            <person name="Fulton C."/>
            <person name="Rokhsar D.S."/>
            <person name="Dawson S.C."/>
        </authorList>
    </citation>
    <scope>NUCLEOTIDE SEQUENCE [LARGE SCALE GENOMIC DNA]</scope>
    <source>
        <strain evidence="1 2">NEG-M</strain>
    </source>
</reference>
<evidence type="ECO:0000313" key="2">
    <source>
        <dbReference type="Proteomes" id="UP000006671"/>
    </source>
</evidence>
<dbReference type="InParanoid" id="D2VX70"/>
<dbReference type="Proteomes" id="UP000006671">
    <property type="component" value="Unassembled WGS sequence"/>
</dbReference>
<organism evidence="2">
    <name type="scientific">Naegleria gruberi</name>
    <name type="common">Amoeba</name>
    <dbReference type="NCBI Taxonomy" id="5762"/>
    <lineage>
        <taxon>Eukaryota</taxon>
        <taxon>Discoba</taxon>
        <taxon>Heterolobosea</taxon>
        <taxon>Tetramitia</taxon>
        <taxon>Eutetramitia</taxon>
        <taxon>Vahlkampfiidae</taxon>
        <taxon>Naegleria</taxon>
    </lineage>
</organism>
<protein>
    <submittedName>
        <fullName evidence="1">Predicted protein</fullName>
    </submittedName>
</protein>
<dbReference type="AlphaFoldDB" id="D2VX70"/>
<keyword evidence="2" id="KW-1185">Reference proteome</keyword>
<accession>D2VX70</accession>